<protein>
    <recommendedName>
        <fullName evidence="4">Phage protein</fullName>
    </recommendedName>
</protein>
<sequence length="81" mass="8838">MKTKIKAALAAARSSVKRDLGIFFVMMIFAVVALVIAVPAILVLGFMPEWAWPVLGVGLVIWFVFGDTISATVRAFRSEKP</sequence>
<keyword evidence="1" id="KW-0812">Transmembrane</keyword>
<keyword evidence="1" id="KW-0472">Membrane</keyword>
<feature type="transmembrane region" description="Helical" evidence="1">
    <location>
        <begin position="20"/>
        <end position="44"/>
    </location>
</feature>
<keyword evidence="3" id="KW-1185">Reference proteome</keyword>
<dbReference type="RefSeq" id="WP_198720794.1">
    <property type="nucleotide sequence ID" value="NZ_JAEIKU010000120.1"/>
</dbReference>
<dbReference type="EMBL" id="JAEILG010000007">
    <property type="protein sequence ID" value="MBI6563316.1"/>
    <property type="molecule type" value="Genomic_DNA"/>
</dbReference>
<reference evidence="2 3" key="1">
    <citation type="submission" date="2020-12" db="EMBL/GenBank/DDBJ databases">
        <title>Comparative genomic insights into the epidemiology and virulence of plant pathogenic Pseudomonads from Turkey.</title>
        <authorList>
            <person name="Dillon M."/>
            <person name="Ruiz-Bedoya T."/>
            <person name="Bendalovic-Torma C."/>
            <person name="Guttman K.M."/>
            <person name="Kwak H."/>
            <person name="Middleton M.A."/>
            <person name="Wang P.W."/>
            <person name="Horuz S."/>
            <person name="Aysan Y."/>
            <person name="Guttman D.S."/>
        </authorList>
    </citation>
    <scope>NUCLEOTIDE SEQUENCE [LARGE SCALE GENOMIC DNA]</scope>
    <source>
        <strain evidence="2 3">S5_IA_2b</strain>
    </source>
</reference>
<evidence type="ECO:0000313" key="2">
    <source>
        <dbReference type="EMBL" id="MBI6563316.1"/>
    </source>
</evidence>
<keyword evidence="1" id="KW-1133">Transmembrane helix</keyword>
<evidence type="ECO:0000313" key="3">
    <source>
        <dbReference type="Proteomes" id="UP000648914"/>
    </source>
</evidence>
<evidence type="ECO:0000256" key="1">
    <source>
        <dbReference type="SAM" id="Phobius"/>
    </source>
</evidence>
<comment type="caution">
    <text evidence="2">The sequence shown here is derived from an EMBL/GenBank/DDBJ whole genome shotgun (WGS) entry which is preliminary data.</text>
</comment>
<accession>A0ABS0UCL9</accession>
<organism evidence="2 3">
    <name type="scientific">Pseudomonas synxantha</name>
    <dbReference type="NCBI Taxonomy" id="47883"/>
    <lineage>
        <taxon>Bacteria</taxon>
        <taxon>Pseudomonadati</taxon>
        <taxon>Pseudomonadota</taxon>
        <taxon>Gammaproteobacteria</taxon>
        <taxon>Pseudomonadales</taxon>
        <taxon>Pseudomonadaceae</taxon>
        <taxon>Pseudomonas</taxon>
    </lineage>
</organism>
<feature type="transmembrane region" description="Helical" evidence="1">
    <location>
        <begin position="50"/>
        <end position="73"/>
    </location>
</feature>
<gene>
    <name evidence="2" type="ORF">YA0852_04180</name>
</gene>
<evidence type="ECO:0008006" key="4">
    <source>
        <dbReference type="Google" id="ProtNLM"/>
    </source>
</evidence>
<name>A0ABS0UCL9_9PSED</name>
<dbReference type="Proteomes" id="UP000648914">
    <property type="component" value="Unassembled WGS sequence"/>
</dbReference>
<proteinExistence type="predicted"/>